<dbReference type="PANTHER" id="PTHR42820">
    <property type="entry name" value="SHORT-CHAIN DEHYDROGENASE REDUCTASE"/>
    <property type="match status" value="1"/>
</dbReference>
<protein>
    <submittedName>
        <fullName evidence="2">Short-chain dehydrogenase/reductase SDR</fullName>
    </submittedName>
</protein>
<dbReference type="STRING" id="93759.A0A1R3JDJ7"/>
<dbReference type="OrthoDB" id="294295at2759"/>
<sequence length="261" mass="27543">MTSLTKKTLSGKVAIITGGARGIGEATARLFADHGARTIIVADIQDELGQQVATSIATPDCICTYVHCDVSDEDQVKSLVESTVQNHGKLDIMFSNAGILSKSDQTILDLDFAQFDRLMAINVRGMVTCVKEAARVMVEGCVRGSIICTGSMAASNGTKKWIDYCVSKHAVLGLVRSASKQLGVHGIRVNCVSPAGVATPMTCDALDKGVVEVEEFFGAKRILKGVALRARHVADAVLFLASDGAELITGQDLLVDGGFQA</sequence>
<dbReference type="PROSITE" id="PS00061">
    <property type="entry name" value="ADH_SHORT"/>
    <property type="match status" value="1"/>
</dbReference>
<dbReference type="PRINTS" id="PR00081">
    <property type="entry name" value="GDHRDH"/>
</dbReference>
<evidence type="ECO:0000313" key="2">
    <source>
        <dbReference type="EMBL" id="OMO92899.1"/>
    </source>
</evidence>
<accession>A0A1R3JDJ7</accession>
<gene>
    <name evidence="2" type="ORF">COLO4_17259</name>
</gene>
<dbReference type="PANTHER" id="PTHR42820:SF21">
    <property type="entry name" value="SHORT-CHAIN DEHYDROGENASE REDUCTASE 3B-LIKE"/>
    <property type="match status" value="1"/>
</dbReference>
<dbReference type="SUPFAM" id="SSF51735">
    <property type="entry name" value="NAD(P)-binding Rossmann-fold domains"/>
    <property type="match status" value="1"/>
</dbReference>
<dbReference type="InterPro" id="IPR020904">
    <property type="entry name" value="Sc_DH/Rdtase_CS"/>
</dbReference>
<dbReference type="Proteomes" id="UP000187203">
    <property type="component" value="Unassembled WGS sequence"/>
</dbReference>
<dbReference type="FunFam" id="3.40.50.720:FF:000084">
    <property type="entry name" value="Short-chain dehydrogenase reductase"/>
    <property type="match status" value="1"/>
</dbReference>
<dbReference type="EMBL" id="AWUE01016323">
    <property type="protein sequence ID" value="OMO92899.1"/>
    <property type="molecule type" value="Genomic_DNA"/>
</dbReference>
<name>A0A1R3JDJ7_9ROSI</name>
<reference evidence="3" key="1">
    <citation type="submission" date="2013-09" db="EMBL/GenBank/DDBJ databases">
        <title>Corchorus olitorius genome sequencing.</title>
        <authorList>
            <person name="Alam M."/>
            <person name="Haque M.S."/>
            <person name="Islam M.S."/>
            <person name="Emdad E.M."/>
            <person name="Islam M.M."/>
            <person name="Ahmed B."/>
            <person name="Halim A."/>
            <person name="Hossen Q.M.M."/>
            <person name="Hossain M.Z."/>
            <person name="Ahmed R."/>
            <person name="Khan M.M."/>
            <person name="Islam R."/>
            <person name="Rashid M.M."/>
            <person name="Khan S.A."/>
            <person name="Rahman M.S."/>
            <person name="Alam M."/>
            <person name="Yahiya A.S."/>
            <person name="Khan M.S."/>
            <person name="Azam M.S."/>
            <person name="Haque T."/>
            <person name="Lashkar M.Z.H."/>
            <person name="Akhand A.I."/>
            <person name="Morshed G."/>
            <person name="Roy S."/>
            <person name="Uddin K.S."/>
            <person name="Rabeya T."/>
            <person name="Hossain A.S."/>
            <person name="Chowdhury A."/>
            <person name="Snigdha A.R."/>
            <person name="Mortoza M.S."/>
            <person name="Matin S.A."/>
            <person name="Hoque S.M.E."/>
            <person name="Islam M.K."/>
            <person name="Roy D.K."/>
            <person name="Haider R."/>
            <person name="Moosa M.M."/>
            <person name="Elias S.M."/>
            <person name="Hasan A.M."/>
            <person name="Jahan S."/>
            <person name="Shafiuddin M."/>
            <person name="Mahmood N."/>
            <person name="Shommy N.S."/>
        </authorList>
    </citation>
    <scope>NUCLEOTIDE SEQUENCE [LARGE SCALE GENOMIC DNA]</scope>
    <source>
        <strain evidence="3">cv. O-4</strain>
    </source>
</reference>
<dbReference type="InterPro" id="IPR002347">
    <property type="entry name" value="SDR_fam"/>
</dbReference>
<evidence type="ECO:0000256" key="1">
    <source>
        <dbReference type="ARBA" id="ARBA00006484"/>
    </source>
</evidence>
<dbReference type="AlphaFoldDB" id="A0A1R3JDJ7"/>
<comment type="similarity">
    <text evidence="1">Belongs to the short-chain dehydrogenases/reductases (SDR) family.</text>
</comment>
<dbReference type="InterPro" id="IPR036291">
    <property type="entry name" value="NAD(P)-bd_dom_sf"/>
</dbReference>
<dbReference type="PRINTS" id="PR00080">
    <property type="entry name" value="SDRFAMILY"/>
</dbReference>
<evidence type="ECO:0000313" key="3">
    <source>
        <dbReference type="Proteomes" id="UP000187203"/>
    </source>
</evidence>
<keyword evidence="3" id="KW-1185">Reference proteome</keyword>
<dbReference type="Pfam" id="PF13561">
    <property type="entry name" value="adh_short_C2"/>
    <property type="match status" value="1"/>
</dbReference>
<dbReference type="Gene3D" id="3.40.50.720">
    <property type="entry name" value="NAD(P)-binding Rossmann-like Domain"/>
    <property type="match status" value="1"/>
</dbReference>
<comment type="caution">
    <text evidence="2">The sequence shown here is derived from an EMBL/GenBank/DDBJ whole genome shotgun (WGS) entry which is preliminary data.</text>
</comment>
<proteinExistence type="inferred from homology"/>
<organism evidence="2 3">
    <name type="scientific">Corchorus olitorius</name>
    <dbReference type="NCBI Taxonomy" id="93759"/>
    <lineage>
        <taxon>Eukaryota</taxon>
        <taxon>Viridiplantae</taxon>
        <taxon>Streptophyta</taxon>
        <taxon>Embryophyta</taxon>
        <taxon>Tracheophyta</taxon>
        <taxon>Spermatophyta</taxon>
        <taxon>Magnoliopsida</taxon>
        <taxon>eudicotyledons</taxon>
        <taxon>Gunneridae</taxon>
        <taxon>Pentapetalae</taxon>
        <taxon>rosids</taxon>
        <taxon>malvids</taxon>
        <taxon>Malvales</taxon>
        <taxon>Malvaceae</taxon>
        <taxon>Grewioideae</taxon>
        <taxon>Apeibeae</taxon>
        <taxon>Corchorus</taxon>
    </lineage>
</organism>